<gene>
    <name evidence="7" type="ORF">DM01DRAFT_1282670</name>
</gene>
<feature type="domain" description="Nucleoporin POM152 N-terminal transmembrane" evidence="3">
    <location>
        <begin position="16"/>
        <end position="101"/>
    </location>
</feature>
<feature type="domain" description="Nucleoporin POM152 Ig-like" evidence="4">
    <location>
        <begin position="694"/>
        <end position="780"/>
    </location>
</feature>
<keyword evidence="1" id="KW-0812">Transmembrane</keyword>
<protein>
    <recommendedName>
        <fullName evidence="9">Nucleoporin Pom152</fullName>
    </recommendedName>
</protein>
<feature type="domain" description="Nucleoporin POM152 first Ig-like" evidence="5">
    <location>
        <begin position="154"/>
        <end position="263"/>
    </location>
</feature>
<organism evidence="7 8">
    <name type="scientific">Hesseltinella vesiculosa</name>
    <dbReference type="NCBI Taxonomy" id="101127"/>
    <lineage>
        <taxon>Eukaryota</taxon>
        <taxon>Fungi</taxon>
        <taxon>Fungi incertae sedis</taxon>
        <taxon>Mucoromycota</taxon>
        <taxon>Mucoromycotina</taxon>
        <taxon>Mucoromycetes</taxon>
        <taxon>Mucorales</taxon>
        <taxon>Cunninghamellaceae</taxon>
        <taxon>Hesseltinella</taxon>
    </lineage>
</organism>
<feature type="domain" description="Nucleoporin POM152 immunoglobulin-like" evidence="2">
    <location>
        <begin position="496"/>
        <end position="603"/>
    </location>
</feature>
<dbReference type="GO" id="GO:0006999">
    <property type="term" value="P:nuclear pore organization"/>
    <property type="evidence" value="ECO:0007669"/>
    <property type="project" value="TreeGrafter"/>
</dbReference>
<dbReference type="OrthoDB" id="5529162at2759"/>
<proteinExistence type="predicted"/>
<feature type="transmembrane region" description="Helical" evidence="1">
    <location>
        <begin position="54"/>
        <end position="72"/>
    </location>
</feature>
<dbReference type="Pfam" id="PF24097">
    <property type="entry name" value="TMD_POM152"/>
    <property type="match status" value="1"/>
</dbReference>
<feature type="transmembrane region" description="Helical" evidence="1">
    <location>
        <begin position="84"/>
        <end position="112"/>
    </location>
</feature>
<evidence type="ECO:0000313" key="7">
    <source>
        <dbReference type="EMBL" id="ORX58777.1"/>
    </source>
</evidence>
<dbReference type="InterPro" id="IPR056540">
    <property type="entry name" value="TMD_POM152"/>
</dbReference>
<dbReference type="GO" id="GO:0006606">
    <property type="term" value="P:protein import into nucleus"/>
    <property type="evidence" value="ECO:0007669"/>
    <property type="project" value="TreeGrafter"/>
</dbReference>
<dbReference type="InterPro" id="IPR056542">
    <property type="entry name" value="Ig-like_POM152_1st"/>
</dbReference>
<evidence type="ECO:0000259" key="2">
    <source>
        <dbReference type="Pfam" id="PF23664"/>
    </source>
</evidence>
<dbReference type="Proteomes" id="UP000242146">
    <property type="component" value="Unassembled WGS sequence"/>
</dbReference>
<feature type="domain" description="Nucleoporin POM152 Ig-like" evidence="4">
    <location>
        <begin position="404"/>
        <end position="492"/>
    </location>
</feature>
<dbReference type="Pfam" id="PF24519">
    <property type="entry name" value="Ig-like_Pom152_1"/>
    <property type="match status" value="1"/>
</dbReference>
<comment type="caution">
    <text evidence="7">The sequence shown here is derived from an EMBL/GenBank/DDBJ whole genome shotgun (WGS) entry which is preliminary data.</text>
</comment>
<feature type="domain" description="Nucleoporin POM152 ninth Ig-like" evidence="6">
    <location>
        <begin position="1019"/>
        <end position="1091"/>
    </location>
</feature>
<dbReference type="InterPro" id="IPR056543">
    <property type="entry name" value="Ig-like_POM152_9th"/>
</dbReference>
<dbReference type="GO" id="GO:0070762">
    <property type="term" value="C:nuclear pore transmembrane ring"/>
    <property type="evidence" value="ECO:0007669"/>
    <property type="project" value="TreeGrafter"/>
</dbReference>
<feature type="transmembrane region" description="Helical" evidence="1">
    <location>
        <begin position="21"/>
        <end position="42"/>
    </location>
</feature>
<dbReference type="PANTHER" id="PTHR28206:SF1">
    <property type="entry name" value="NUCLEOPORIN POM152"/>
    <property type="match status" value="1"/>
</dbReference>
<evidence type="ECO:0000259" key="5">
    <source>
        <dbReference type="Pfam" id="PF24519"/>
    </source>
</evidence>
<evidence type="ECO:0008006" key="9">
    <source>
        <dbReference type="Google" id="ProtNLM"/>
    </source>
</evidence>
<dbReference type="STRING" id="101127.A0A1X2GR61"/>
<dbReference type="Pfam" id="PF23664">
    <property type="entry name" value="Ig_Pom152"/>
    <property type="match status" value="2"/>
</dbReference>
<dbReference type="Pfam" id="PF24527">
    <property type="entry name" value="Ig-like_Pom152_9"/>
    <property type="match status" value="1"/>
</dbReference>
<evidence type="ECO:0000259" key="3">
    <source>
        <dbReference type="Pfam" id="PF24097"/>
    </source>
</evidence>
<sequence length="1197" mass="133094">MPSAQQRALISPTRIDFPTQRLIATLIFVSLQSYKVYHLVAASLISHSYAYSGLFWKWMLYDCIYIFALYVARIPWLQFSILKSIFLVSLLWSVDMCMFVGPAVSLCFYFSLQCDSFGKQLGVSSGKLVNVRDVLFDPSRILGKHSVHILPYGTAKLNPDDHAYCLPGSDALANGHSGIYMPIIMNDTTPKKITVSHVDLETLKTSTFAFSGDKIQRATEIGQSKRGIESFFIHITKPGVYQLKSIVSKDGEKVRIKQHQAFVFTCPMASFVPVPSNDLCLGDKQPLQLQVTGVPPLKVEYTRHTGSLATMLKLDHIQPAQDVNDSPLNHLPGGLQDADPSFFIPSTNATYEWASRQSMSIQLNLTFDQALDYAYGLTRVTDGAGNIVDLSSLPAEQFHIHSHPAAQFSCQQHDPVRLLIGQNGTYLPVKLQGAGPVTVVYQRHDTDKKKPKKLMFQNDGLQHIPVTSIGDYRLVSVHDQFCPGKVLSPDNCLVVQPPLPSVIMEATPIPSKCAKGSEVGMRFSVDFSGSPPYTLKYLVKKGRRKEIVDQRQIVSDHSHHSFTYLPTSSGDYTYEFTSLTDAYYTEKSKLSTVHQVVHPQPDAHFVNAVAKRACLGEDTRLQIKLQGTPPYKLTWMYNKQLYTNETASDDFAIDLPAFDKPGRHIVALKKIEDANGCTKDLTTSDAVIDVRRDRPTAMFYTDNQEEKTLLVAQGATAKLPLRLTGEGPWQITYRNLNDPEGKNQSKVLYDPNAHLAVDKRGRYELLTVQDTMCGGHVLPPDYIVEWMARPTLQFADPVDQVQLLAGKTSQYKRHGVCQGMDDGVDLLFDGHGPFTCRYETFHVAESTSISLGKDELTTGLVRTRLGLTTDKPGKYRYVFQRLADQQYPDPFQPTQLLELEQEVYGSPTLRFANPDAKVQMCVDEPLTSDSKLIYLQASGQAPFTVQVRVHHLGNPGRNAPLETMHVADSTYFPLDIPTVLESSGKYQIDLVQIQDANGCTTNVAGQPGSSMIVDALDIATITPLGACGHVCVGDSLEYSLSGDGPFVIDYDFNGRVSHIKSASNKLSLLADRSGNLTIVSVGNQRNQCQSKPKYLSSQIHPVPSSLVSDGKDLLENIQEGEVVQAVVKLHGTPPFDFEWQRSELIFDHAKKHHYKGNVLESHVVHGVQEHEYHISTSTEGIIEVVSIKDRYCQYPRA</sequence>
<keyword evidence="1" id="KW-0472">Membrane</keyword>
<evidence type="ECO:0000256" key="1">
    <source>
        <dbReference type="SAM" id="Phobius"/>
    </source>
</evidence>
<name>A0A1X2GR61_9FUNG</name>
<accession>A0A1X2GR61</accession>
<reference evidence="7 8" key="1">
    <citation type="submission" date="2016-07" db="EMBL/GenBank/DDBJ databases">
        <title>Pervasive Adenine N6-methylation of Active Genes in Fungi.</title>
        <authorList>
            <consortium name="DOE Joint Genome Institute"/>
            <person name="Mondo S.J."/>
            <person name="Dannebaum R.O."/>
            <person name="Kuo R.C."/>
            <person name="Labutti K."/>
            <person name="Haridas S."/>
            <person name="Kuo A."/>
            <person name="Salamov A."/>
            <person name="Ahrendt S.R."/>
            <person name="Lipzen A."/>
            <person name="Sullivan W."/>
            <person name="Andreopoulos W.B."/>
            <person name="Clum A."/>
            <person name="Lindquist E."/>
            <person name="Daum C."/>
            <person name="Ramamoorthy G.K."/>
            <person name="Gryganskyi A."/>
            <person name="Culley D."/>
            <person name="Magnuson J.K."/>
            <person name="James T.Y."/>
            <person name="O'Malley M.A."/>
            <person name="Stajich J.E."/>
            <person name="Spatafora J.W."/>
            <person name="Visel A."/>
            <person name="Grigoriev I.V."/>
        </authorList>
    </citation>
    <scope>NUCLEOTIDE SEQUENCE [LARGE SCALE GENOMIC DNA]</scope>
    <source>
        <strain evidence="7 8">NRRL 3301</strain>
    </source>
</reference>
<dbReference type="InterPro" id="IPR056544">
    <property type="entry name" value="Ig_POM152"/>
</dbReference>
<dbReference type="InterPro" id="IPR056541">
    <property type="entry name" value="Ig-like_POM152"/>
</dbReference>
<dbReference type="InterPro" id="IPR037701">
    <property type="entry name" value="Pom152"/>
</dbReference>
<evidence type="ECO:0000259" key="4">
    <source>
        <dbReference type="Pfam" id="PF24312"/>
    </source>
</evidence>
<keyword evidence="1" id="KW-1133">Transmembrane helix</keyword>
<dbReference type="EMBL" id="MCGT01000006">
    <property type="protein sequence ID" value="ORX58777.1"/>
    <property type="molecule type" value="Genomic_DNA"/>
</dbReference>
<dbReference type="AlphaFoldDB" id="A0A1X2GR61"/>
<keyword evidence="8" id="KW-1185">Reference proteome</keyword>
<dbReference type="PANTHER" id="PTHR28206">
    <property type="entry name" value="NUCLEOPORIN POM152"/>
    <property type="match status" value="1"/>
</dbReference>
<feature type="domain" description="Nucleoporin POM152 immunoglobulin-like" evidence="2">
    <location>
        <begin position="816"/>
        <end position="891"/>
    </location>
</feature>
<dbReference type="GO" id="GO:0017056">
    <property type="term" value="F:structural constituent of nuclear pore"/>
    <property type="evidence" value="ECO:0007669"/>
    <property type="project" value="InterPro"/>
</dbReference>
<evidence type="ECO:0000259" key="6">
    <source>
        <dbReference type="Pfam" id="PF24527"/>
    </source>
</evidence>
<dbReference type="Pfam" id="PF24312">
    <property type="entry name" value="Ig-like_POM152"/>
    <property type="match status" value="2"/>
</dbReference>
<evidence type="ECO:0000313" key="8">
    <source>
        <dbReference type="Proteomes" id="UP000242146"/>
    </source>
</evidence>